<keyword evidence="2" id="KW-1185">Reference proteome</keyword>
<dbReference type="EMBL" id="JAGSPD010000003">
    <property type="protein sequence ID" value="MBV7268399.1"/>
    <property type="molecule type" value="Genomic_DNA"/>
</dbReference>
<comment type="caution">
    <text evidence="1">The sequence shown here is derived from an EMBL/GenBank/DDBJ whole genome shotgun (WGS) entry which is preliminary data.</text>
</comment>
<dbReference type="RefSeq" id="WP_218544954.1">
    <property type="nucleotide sequence ID" value="NZ_JAGSPD010000003.1"/>
</dbReference>
<sequence length="136" mass="15560">MKHVLSTSGQRKSLYRLFGYCKDTEAMHVGEMTNGSAKTAKELTMHQADQLKKKLVTNWAKFNIGNQQHNYILSLMRQLGWTIPNDKHGEVADMARLSNFLKSKKSPVPKPLQQMDTKETSKLISCLESMITKKYK</sequence>
<dbReference type="Proteomes" id="UP001138894">
    <property type="component" value="Unassembled WGS sequence"/>
</dbReference>
<proteinExistence type="predicted"/>
<evidence type="ECO:0000313" key="1">
    <source>
        <dbReference type="EMBL" id="MBV7268399.1"/>
    </source>
</evidence>
<organism evidence="1 2">
    <name type="scientific">Winogradskyella luteola</name>
    <dbReference type="NCBI Taxonomy" id="2828330"/>
    <lineage>
        <taxon>Bacteria</taxon>
        <taxon>Pseudomonadati</taxon>
        <taxon>Bacteroidota</taxon>
        <taxon>Flavobacteriia</taxon>
        <taxon>Flavobacteriales</taxon>
        <taxon>Flavobacteriaceae</taxon>
        <taxon>Winogradskyella</taxon>
    </lineage>
</organism>
<dbReference type="AlphaFoldDB" id="A0A9X1F735"/>
<evidence type="ECO:0000313" key="2">
    <source>
        <dbReference type="Proteomes" id="UP001138894"/>
    </source>
</evidence>
<reference evidence="1" key="1">
    <citation type="submission" date="2021-04" db="EMBL/GenBank/DDBJ databases">
        <authorList>
            <person name="Pira H."/>
            <person name="Risdian C."/>
            <person name="Wink J."/>
        </authorList>
    </citation>
    <scope>NUCLEOTIDE SEQUENCE</scope>
    <source>
        <strain evidence="1">WHY3</strain>
    </source>
</reference>
<name>A0A9X1F735_9FLAO</name>
<protein>
    <submittedName>
        <fullName evidence="1">Uncharacterized protein</fullName>
    </submittedName>
</protein>
<gene>
    <name evidence="1" type="ORF">KCG49_04220</name>
</gene>
<accession>A0A9X1F735</accession>